<evidence type="ECO:0000256" key="2">
    <source>
        <dbReference type="SAM" id="Phobius"/>
    </source>
</evidence>
<proteinExistence type="predicted"/>
<gene>
    <name evidence="3" type="ORF">ACFP3V_19770</name>
</gene>
<name>A0ABW1G5Y7_9ACTN</name>
<feature type="compositionally biased region" description="Low complexity" evidence="1">
    <location>
        <begin position="255"/>
        <end position="278"/>
    </location>
</feature>
<reference evidence="4" key="1">
    <citation type="journal article" date="2019" name="Int. J. Syst. Evol. Microbiol.">
        <title>The Global Catalogue of Microorganisms (GCM) 10K type strain sequencing project: providing services to taxonomists for standard genome sequencing and annotation.</title>
        <authorList>
            <consortium name="The Broad Institute Genomics Platform"/>
            <consortium name="The Broad Institute Genome Sequencing Center for Infectious Disease"/>
            <person name="Wu L."/>
            <person name="Ma J."/>
        </authorList>
    </citation>
    <scope>NUCLEOTIDE SEQUENCE [LARGE SCALE GENOMIC DNA]</scope>
    <source>
        <strain evidence="4">JCM 4816</strain>
    </source>
</reference>
<keyword evidence="2" id="KW-1133">Transmembrane helix</keyword>
<evidence type="ECO:0000313" key="4">
    <source>
        <dbReference type="Proteomes" id="UP001596174"/>
    </source>
</evidence>
<keyword evidence="2" id="KW-0472">Membrane</keyword>
<feature type="transmembrane region" description="Helical" evidence="2">
    <location>
        <begin position="6"/>
        <end position="29"/>
    </location>
</feature>
<dbReference type="Proteomes" id="UP001596174">
    <property type="component" value="Unassembled WGS sequence"/>
</dbReference>
<evidence type="ECO:0000313" key="3">
    <source>
        <dbReference type="EMBL" id="MFC5909443.1"/>
    </source>
</evidence>
<protein>
    <submittedName>
        <fullName evidence="3">Uncharacterized protein</fullName>
    </submittedName>
</protein>
<comment type="caution">
    <text evidence="3">The sequence shown here is derived from an EMBL/GenBank/DDBJ whole genome shotgun (WGS) entry which is preliminary data.</text>
</comment>
<dbReference type="EMBL" id="JBHSQJ010000082">
    <property type="protein sequence ID" value="MFC5909443.1"/>
    <property type="molecule type" value="Genomic_DNA"/>
</dbReference>
<sequence length="278" mass="29711">MGGDVWNVVLGVVSSAVSAVLAWSLQAGLRRRRLNRRRAFFGMPAGSEALVVVPRKAGTGKEDRVVAQRDVYALMELATLIRECGATATVLPHDEVRQGLGDKTEFCIGGVYANDRSAAHLRWKFPGVGVTAEWEQWGANKLIIGGREFVRDKTKEDYALLLRIAAGEGGRPTFLVHGQTATANLATVRYLTRHIGELIRRYPGDQTFALLLRVVQPFAYGPDVVELVGDVTAQALEAPAAGQPAPLPPVREQRSAAPSPSPAAGEPAASASPSAPQS</sequence>
<keyword evidence="2" id="KW-0812">Transmembrane</keyword>
<feature type="region of interest" description="Disordered" evidence="1">
    <location>
        <begin position="239"/>
        <end position="278"/>
    </location>
</feature>
<keyword evidence="4" id="KW-1185">Reference proteome</keyword>
<accession>A0ABW1G5Y7</accession>
<organism evidence="3 4">
    <name type="scientific">Streptacidiphilus monticola</name>
    <dbReference type="NCBI Taxonomy" id="2161674"/>
    <lineage>
        <taxon>Bacteria</taxon>
        <taxon>Bacillati</taxon>
        <taxon>Actinomycetota</taxon>
        <taxon>Actinomycetes</taxon>
        <taxon>Kitasatosporales</taxon>
        <taxon>Streptomycetaceae</taxon>
        <taxon>Streptacidiphilus</taxon>
    </lineage>
</organism>
<evidence type="ECO:0000256" key="1">
    <source>
        <dbReference type="SAM" id="MobiDB-lite"/>
    </source>
</evidence>
<dbReference type="RefSeq" id="WP_380585245.1">
    <property type="nucleotide sequence ID" value="NZ_JBHSQJ010000082.1"/>
</dbReference>